<dbReference type="OrthoDB" id="442085at2759"/>
<dbReference type="AlphaFoldDB" id="A0A812J0C2"/>
<organism evidence="1 2">
    <name type="scientific">Symbiodinium pilosum</name>
    <name type="common">Dinoflagellate</name>
    <dbReference type="NCBI Taxonomy" id="2952"/>
    <lineage>
        <taxon>Eukaryota</taxon>
        <taxon>Sar</taxon>
        <taxon>Alveolata</taxon>
        <taxon>Dinophyceae</taxon>
        <taxon>Suessiales</taxon>
        <taxon>Symbiodiniaceae</taxon>
        <taxon>Symbiodinium</taxon>
    </lineage>
</organism>
<dbReference type="EMBL" id="CAJNIZ010001026">
    <property type="protein sequence ID" value="CAE7181223.1"/>
    <property type="molecule type" value="Genomic_DNA"/>
</dbReference>
<evidence type="ECO:0000313" key="2">
    <source>
        <dbReference type="Proteomes" id="UP000649617"/>
    </source>
</evidence>
<feature type="non-terminal residue" evidence="1">
    <location>
        <position position="165"/>
    </location>
</feature>
<accession>A0A812J0C2</accession>
<gene>
    <name evidence="1" type="ORF">SPIL2461_LOCUS1085</name>
</gene>
<sequence>SKVHSHELMVASLKDQAAAETQDQSRKATLKSKKLALKASLEDEKNTATSSKDADTKYLDDVTSTCRQKAADFESNQKIRSEELEAVEKAVAIVSQKLSLLDVKWRSLLQVKRKQGSSLAALRRPANDIVKAKIVPFLTKEAQRLHSAALLNLIQPAESSNLEGV</sequence>
<reference evidence="1" key="1">
    <citation type="submission" date="2021-02" db="EMBL/GenBank/DDBJ databases">
        <authorList>
            <person name="Dougan E. K."/>
            <person name="Rhodes N."/>
            <person name="Thang M."/>
            <person name="Chan C."/>
        </authorList>
    </citation>
    <scope>NUCLEOTIDE SEQUENCE</scope>
</reference>
<proteinExistence type="predicted"/>
<comment type="caution">
    <text evidence="1">The sequence shown here is derived from an EMBL/GenBank/DDBJ whole genome shotgun (WGS) entry which is preliminary data.</text>
</comment>
<feature type="non-terminal residue" evidence="1">
    <location>
        <position position="1"/>
    </location>
</feature>
<dbReference type="Proteomes" id="UP000649617">
    <property type="component" value="Unassembled WGS sequence"/>
</dbReference>
<evidence type="ECO:0000313" key="1">
    <source>
        <dbReference type="EMBL" id="CAE7181223.1"/>
    </source>
</evidence>
<keyword evidence="2" id="KW-1185">Reference proteome</keyword>
<protein>
    <submittedName>
        <fullName evidence="1">Uncharacterized protein</fullName>
    </submittedName>
</protein>
<name>A0A812J0C2_SYMPI</name>